<evidence type="ECO:0000313" key="15">
    <source>
        <dbReference type="EMBL" id="CAI9087818.1"/>
    </source>
</evidence>
<dbReference type="GO" id="GO:0016020">
    <property type="term" value="C:membrane"/>
    <property type="evidence" value="ECO:0007669"/>
    <property type="project" value="UniProtKB-SubCell"/>
</dbReference>
<dbReference type="AlphaFoldDB" id="A0AAV1BYK6"/>
<dbReference type="InterPro" id="IPR036396">
    <property type="entry name" value="Cyt_P450_sf"/>
</dbReference>
<comment type="subcellular location">
    <subcellularLocation>
        <location evidence="2">Membrane</location>
        <topology evidence="2">Single-pass membrane protein</topology>
    </subcellularLocation>
</comment>
<evidence type="ECO:0000256" key="9">
    <source>
        <dbReference type="ARBA" id="ARBA00023004"/>
    </source>
</evidence>
<dbReference type="SUPFAM" id="SSF48264">
    <property type="entry name" value="Cytochrome P450"/>
    <property type="match status" value="1"/>
</dbReference>
<sequence length="506" mass="57030">MAECWYLLMTLLILPLLFIFHLRKKKTHKKVEKTRKPPGPGGLPLIGNLHQLDGANPHESLRNLSNKYGPLVSLRFGNVPVVVISSAKAAKEALKTHDLAFSARPRRVSNQKLSYNGLDLAFSPYGEYWREVKKVCVSQIFSPKRVQSFRPILEDEVSLLINEISHQEAAVINLSSMALNFTNMLICRIAYGKKFDKESHTKKRFDQNLHQIEAFLGGYFVADYFPSLGWIDKLLGTSSLLDKNFKDLDSFYQQLIEEHLDPNRPPDSAESDLLDILIQIKSDPSSSLQLTWDHVKAILTNMFVAGTNTNSAVIIWAMTALIKAPTIMKRVQAEIRNSVGEKGEIGEEVLQQLPYLDAAIKETLRLYPPGVILPRETMKSCSIQGYDIQAKSTILINVWAISRDPESWKDPEEFNPDRFLNSDVDVKGNDFELIPFGSGRRGCPGMYLGLLIVKVTLANLLYSFDWELPSGVTVQDIDTQMSPGLILHKKTPLCLLPKKFTWSGCK</sequence>
<comment type="similarity">
    <text evidence="3 13">Belongs to the cytochrome P450 family.</text>
</comment>
<dbReference type="FunFam" id="1.10.630.10:FF:000011">
    <property type="entry name" value="Cytochrome P450 83B1"/>
    <property type="match status" value="1"/>
</dbReference>
<dbReference type="GO" id="GO:0005506">
    <property type="term" value="F:iron ion binding"/>
    <property type="evidence" value="ECO:0007669"/>
    <property type="project" value="InterPro"/>
</dbReference>
<reference evidence="15" key="1">
    <citation type="submission" date="2023-03" db="EMBL/GenBank/DDBJ databases">
        <authorList>
            <person name="Julca I."/>
        </authorList>
    </citation>
    <scope>NUCLEOTIDE SEQUENCE</scope>
</reference>
<name>A0AAV1BYK6_OLDCO</name>
<organism evidence="15 16">
    <name type="scientific">Oldenlandia corymbosa var. corymbosa</name>
    <dbReference type="NCBI Taxonomy" id="529605"/>
    <lineage>
        <taxon>Eukaryota</taxon>
        <taxon>Viridiplantae</taxon>
        <taxon>Streptophyta</taxon>
        <taxon>Embryophyta</taxon>
        <taxon>Tracheophyta</taxon>
        <taxon>Spermatophyta</taxon>
        <taxon>Magnoliopsida</taxon>
        <taxon>eudicotyledons</taxon>
        <taxon>Gunneridae</taxon>
        <taxon>Pentapetalae</taxon>
        <taxon>asterids</taxon>
        <taxon>lamiids</taxon>
        <taxon>Gentianales</taxon>
        <taxon>Rubiaceae</taxon>
        <taxon>Rubioideae</taxon>
        <taxon>Spermacoceae</taxon>
        <taxon>Hedyotis-Oldenlandia complex</taxon>
        <taxon>Oldenlandia</taxon>
    </lineage>
</organism>
<dbReference type="GO" id="GO:0016705">
    <property type="term" value="F:oxidoreductase activity, acting on paired donors, with incorporation or reduction of molecular oxygen"/>
    <property type="evidence" value="ECO:0007669"/>
    <property type="project" value="InterPro"/>
</dbReference>
<evidence type="ECO:0000256" key="8">
    <source>
        <dbReference type="ARBA" id="ARBA00023002"/>
    </source>
</evidence>
<dbReference type="Proteomes" id="UP001161247">
    <property type="component" value="Chromosome 1"/>
</dbReference>
<evidence type="ECO:0000256" key="14">
    <source>
        <dbReference type="SAM" id="Phobius"/>
    </source>
</evidence>
<keyword evidence="9 12" id="KW-0408">Iron</keyword>
<dbReference type="InterPro" id="IPR017972">
    <property type="entry name" value="Cyt_P450_CS"/>
</dbReference>
<evidence type="ECO:0000256" key="1">
    <source>
        <dbReference type="ARBA" id="ARBA00001971"/>
    </source>
</evidence>
<dbReference type="InterPro" id="IPR002401">
    <property type="entry name" value="Cyt_P450_E_grp-I"/>
</dbReference>
<dbReference type="CDD" id="cd11072">
    <property type="entry name" value="CYP71-like"/>
    <property type="match status" value="1"/>
</dbReference>
<dbReference type="PROSITE" id="PS00086">
    <property type="entry name" value="CYTOCHROME_P450"/>
    <property type="match status" value="1"/>
</dbReference>
<dbReference type="PANTHER" id="PTHR47955:SF22">
    <property type="entry name" value="CYTOCHROME P450 83B1-LIKE"/>
    <property type="match status" value="1"/>
</dbReference>
<gene>
    <name evidence="15" type="ORF">OLC1_LOCUS545</name>
</gene>
<accession>A0AAV1BYK6</accession>
<dbReference type="PRINTS" id="PR00385">
    <property type="entry name" value="P450"/>
</dbReference>
<evidence type="ECO:0000256" key="13">
    <source>
        <dbReference type="RuleBase" id="RU000461"/>
    </source>
</evidence>
<evidence type="ECO:0000256" key="6">
    <source>
        <dbReference type="ARBA" id="ARBA00022723"/>
    </source>
</evidence>
<keyword evidence="4 12" id="KW-0349">Heme</keyword>
<dbReference type="GO" id="GO:0004497">
    <property type="term" value="F:monooxygenase activity"/>
    <property type="evidence" value="ECO:0007669"/>
    <property type="project" value="UniProtKB-KW"/>
</dbReference>
<evidence type="ECO:0000256" key="2">
    <source>
        <dbReference type="ARBA" id="ARBA00004167"/>
    </source>
</evidence>
<dbReference type="PRINTS" id="PR00463">
    <property type="entry name" value="EP450I"/>
</dbReference>
<evidence type="ECO:0000256" key="3">
    <source>
        <dbReference type="ARBA" id="ARBA00010617"/>
    </source>
</evidence>
<dbReference type="GO" id="GO:0020037">
    <property type="term" value="F:heme binding"/>
    <property type="evidence" value="ECO:0007669"/>
    <property type="project" value="InterPro"/>
</dbReference>
<dbReference type="EMBL" id="OX459118">
    <property type="protein sequence ID" value="CAI9087818.1"/>
    <property type="molecule type" value="Genomic_DNA"/>
</dbReference>
<proteinExistence type="inferred from homology"/>
<dbReference type="InterPro" id="IPR001128">
    <property type="entry name" value="Cyt_P450"/>
</dbReference>
<keyword evidence="7 14" id="KW-1133">Transmembrane helix</keyword>
<evidence type="ECO:0000256" key="10">
    <source>
        <dbReference type="ARBA" id="ARBA00023033"/>
    </source>
</evidence>
<protein>
    <submittedName>
        <fullName evidence="15">OLC1v1021993C1</fullName>
    </submittedName>
</protein>
<evidence type="ECO:0000256" key="12">
    <source>
        <dbReference type="PIRSR" id="PIRSR602401-1"/>
    </source>
</evidence>
<keyword evidence="16" id="KW-1185">Reference proteome</keyword>
<comment type="cofactor">
    <cofactor evidence="1 12">
        <name>heme</name>
        <dbReference type="ChEBI" id="CHEBI:30413"/>
    </cofactor>
</comment>
<keyword evidence="10 13" id="KW-0503">Monooxygenase</keyword>
<evidence type="ECO:0000256" key="5">
    <source>
        <dbReference type="ARBA" id="ARBA00022692"/>
    </source>
</evidence>
<evidence type="ECO:0000256" key="4">
    <source>
        <dbReference type="ARBA" id="ARBA00022617"/>
    </source>
</evidence>
<keyword evidence="11 14" id="KW-0472">Membrane</keyword>
<dbReference type="Pfam" id="PF00067">
    <property type="entry name" value="p450"/>
    <property type="match status" value="1"/>
</dbReference>
<dbReference type="Gene3D" id="1.10.630.10">
    <property type="entry name" value="Cytochrome P450"/>
    <property type="match status" value="1"/>
</dbReference>
<feature type="binding site" description="axial binding residue" evidence="12">
    <location>
        <position position="443"/>
    </location>
    <ligand>
        <name>heme</name>
        <dbReference type="ChEBI" id="CHEBI:30413"/>
    </ligand>
    <ligandPart>
        <name>Fe</name>
        <dbReference type="ChEBI" id="CHEBI:18248"/>
    </ligandPart>
</feature>
<keyword evidence="6 12" id="KW-0479">Metal-binding</keyword>
<evidence type="ECO:0000256" key="7">
    <source>
        <dbReference type="ARBA" id="ARBA00022989"/>
    </source>
</evidence>
<keyword evidence="8 13" id="KW-0560">Oxidoreductase</keyword>
<evidence type="ECO:0000256" key="11">
    <source>
        <dbReference type="ARBA" id="ARBA00023136"/>
    </source>
</evidence>
<evidence type="ECO:0000313" key="16">
    <source>
        <dbReference type="Proteomes" id="UP001161247"/>
    </source>
</evidence>
<dbReference type="PANTHER" id="PTHR47955">
    <property type="entry name" value="CYTOCHROME P450 FAMILY 71 PROTEIN"/>
    <property type="match status" value="1"/>
</dbReference>
<feature type="transmembrane region" description="Helical" evidence="14">
    <location>
        <begin position="6"/>
        <end position="23"/>
    </location>
</feature>
<keyword evidence="5 14" id="KW-0812">Transmembrane</keyword>